<evidence type="ECO:0000313" key="2">
    <source>
        <dbReference type="Proteomes" id="UP000886721"/>
    </source>
</evidence>
<dbReference type="Proteomes" id="UP000886721">
    <property type="component" value="Unassembled WGS sequence"/>
</dbReference>
<sequence length="47" mass="5772">MQNLEKILEEIDREIEERRKDPEMRDVDICYGLNRAKEIIRRHMNDG</sequence>
<reference evidence="1" key="2">
    <citation type="submission" date="2021-04" db="EMBL/GenBank/DDBJ databases">
        <authorList>
            <person name="Gilroy R."/>
        </authorList>
    </citation>
    <scope>NUCLEOTIDE SEQUENCE</scope>
    <source>
        <strain evidence="1">CHK191-13928</strain>
    </source>
</reference>
<protein>
    <submittedName>
        <fullName evidence="1">Uncharacterized protein</fullName>
    </submittedName>
</protein>
<organism evidence="1 2">
    <name type="scientific">Candidatus Anaerostipes excrementavium</name>
    <dbReference type="NCBI Taxonomy" id="2838463"/>
    <lineage>
        <taxon>Bacteria</taxon>
        <taxon>Bacillati</taxon>
        <taxon>Bacillota</taxon>
        <taxon>Clostridia</taxon>
        <taxon>Lachnospirales</taxon>
        <taxon>Lachnospiraceae</taxon>
        <taxon>Anaerostipes</taxon>
    </lineage>
</organism>
<name>A0A9D1WU11_9FIRM</name>
<gene>
    <name evidence="1" type="ORF">H9735_03815</name>
</gene>
<evidence type="ECO:0000313" key="1">
    <source>
        <dbReference type="EMBL" id="HIX67239.1"/>
    </source>
</evidence>
<accession>A0A9D1WU11</accession>
<comment type="caution">
    <text evidence="1">The sequence shown here is derived from an EMBL/GenBank/DDBJ whole genome shotgun (WGS) entry which is preliminary data.</text>
</comment>
<dbReference type="EMBL" id="DXEM01000011">
    <property type="protein sequence ID" value="HIX67239.1"/>
    <property type="molecule type" value="Genomic_DNA"/>
</dbReference>
<proteinExistence type="predicted"/>
<dbReference type="AlphaFoldDB" id="A0A9D1WU11"/>
<reference evidence="1" key="1">
    <citation type="journal article" date="2021" name="PeerJ">
        <title>Extensive microbial diversity within the chicken gut microbiome revealed by metagenomics and culture.</title>
        <authorList>
            <person name="Gilroy R."/>
            <person name="Ravi A."/>
            <person name="Getino M."/>
            <person name="Pursley I."/>
            <person name="Horton D.L."/>
            <person name="Alikhan N.F."/>
            <person name="Baker D."/>
            <person name="Gharbi K."/>
            <person name="Hall N."/>
            <person name="Watson M."/>
            <person name="Adriaenssens E.M."/>
            <person name="Foster-Nyarko E."/>
            <person name="Jarju S."/>
            <person name="Secka A."/>
            <person name="Antonio M."/>
            <person name="Oren A."/>
            <person name="Chaudhuri R.R."/>
            <person name="La Ragione R."/>
            <person name="Hildebrand F."/>
            <person name="Pallen M.J."/>
        </authorList>
    </citation>
    <scope>NUCLEOTIDE SEQUENCE</scope>
    <source>
        <strain evidence="1">CHK191-13928</strain>
    </source>
</reference>